<dbReference type="CDD" id="cd16926">
    <property type="entry name" value="HATPase_MutL-MLH-PMS-like"/>
    <property type="match status" value="1"/>
</dbReference>
<dbReference type="InterPro" id="IPR038973">
    <property type="entry name" value="MutL/Mlh/Pms-like"/>
</dbReference>
<dbReference type="PROSITE" id="PS00058">
    <property type="entry name" value="DNA_MISMATCH_REPAIR_1"/>
    <property type="match status" value="1"/>
</dbReference>
<dbReference type="InterPro" id="IPR042121">
    <property type="entry name" value="MutL_C_regsub"/>
</dbReference>
<dbReference type="GO" id="GO:0005524">
    <property type="term" value="F:ATP binding"/>
    <property type="evidence" value="ECO:0007669"/>
    <property type="project" value="InterPro"/>
</dbReference>
<evidence type="ECO:0000256" key="1">
    <source>
        <dbReference type="ARBA" id="ARBA00006082"/>
    </source>
</evidence>
<dbReference type="EMBL" id="PEIK01000002">
    <property type="protein sequence ID" value="PIH05699.1"/>
    <property type="molecule type" value="Genomic_DNA"/>
</dbReference>
<dbReference type="Pfam" id="PF01119">
    <property type="entry name" value="DNA_mis_repair"/>
    <property type="match status" value="1"/>
</dbReference>
<dbReference type="InterPro" id="IPR002099">
    <property type="entry name" value="MutL/Mlh/PMS"/>
</dbReference>
<name>A0A2G7HKT7_9CLOT</name>
<organism evidence="7 8">
    <name type="scientific">Clostridium combesii</name>
    <dbReference type="NCBI Taxonomy" id="39481"/>
    <lineage>
        <taxon>Bacteria</taxon>
        <taxon>Bacillati</taxon>
        <taxon>Bacillota</taxon>
        <taxon>Clostridia</taxon>
        <taxon>Eubacteriales</taxon>
        <taxon>Clostridiaceae</taxon>
        <taxon>Clostridium</taxon>
    </lineage>
</organism>
<dbReference type="InterPro" id="IPR013507">
    <property type="entry name" value="DNA_mismatch_S5_2-like"/>
</dbReference>
<keyword evidence="2 4" id="KW-0227">DNA damage</keyword>
<dbReference type="GO" id="GO:0016887">
    <property type="term" value="F:ATP hydrolysis activity"/>
    <property type="evidence" value="ECO:0007669"/>
    <property type="project" value="InterPro"/>
</dbReference>
<gene>
    <name evidence="4" type="primary">mutL</name>
    <name evidence="7" type="ORF">CS538_04205</name>
</gene>
<accession>A0A2G7HKT7</accession>
<comment type="caution">
    <text evidence="7">The sequence shown here is derived from an EMBL/GenBank/DDBJ whole genome shotgun (WGS) entry which is preliminary data.</text>
</comment>
<dbReference type="InterPro" id="IPR020568">
    <property type="entry name" value="Ribosomal_Su5_D2-typ_SF"/>
</dbReference>
<protein>
    <recommendedName>
        <fullName evidence="4">DNA mismatch repair protein MutL</fullName>
    </recommendedName>
</protein>
<dbReference type="CDD" id="cd00782">
    <property type="entry name" value="MutL_Trans"/>
    <property type="match status" value="1"/>
</dbReference>
<evidence type="ECO:0000256" key="3">
    <source>
        <dbReference type="ARBA" id="ARBA00023204"/>
    </source>
</evidence>
<evidence type="ECO:0000313" key="8">
    <source>
        <dbReference type="Proteomes" id="UP000231322"/>
    </source>
</evidence>
<dbReference type="FunFam" id="3.30.565.10:FF:000003">
    <property type="entry name" value="DNA mismatch repair endonuclease MutL"/>
    <property type="match status" value="1"/>
</dbReference>
<dbReference type="InterPro" id="IPR042120">
    <property type="entry name" value="MutL_C_dimsub"/>
</dbReference>
<dbReference type="InterPro" id="IPR037198">
    <property type="entry name" value="MutL_C_sf"/>
</dbReference>
<evidence type="ECO:0000259" key="6">
    <source>
        <dbReference type="SMART" id="SM01340"/>
    </source>
</evidence>
<dbReference type="GO" id="GO:0140664">
    <property type="term" value="F:ATP-dependent DNA damage sensor activity"/>
    <property type="evidence" value="ECO:0007669"/>
    <property type="project" value="InterPro"/>
</dbReference>
<dbReference type="InterPro" id="IPR014721">
    <property type="entry name" value="Ribsml_uS5_D2-typ_fold_subgr"/>
</dbReference>
<dbReference type="GO" id="GO:0032300">
    <property type="term" value="C:mismatch repair complex"/>
    <property type="evidence" value="ECO:0007669"/>
    <property type="project" value="InterPro"/>
</dbReference>
<dbReference type="SUPFAM" id="SSF54211">
    <property type="entry name" value="Ribosomal protein S5 domain 2-like"/>
    <property type="match status" value="1"/>
</dbReference>
<dbReference type="AlphaFoldDB" id="A0A2G7HKT7"/>
<dbReference type="HAMAP" id="MF_00149">
    <property type="entry name" value="DNA_mis_repair"/>
    <property type="match status" value="1"/>
</dbReference>
<dbReference type="InterPro" id="IPR014762">
    <property type="entry name" value="DNA_mismatch_repair_CS"/>
</dbReference>
<evidence type="ECO:0000313" key="7">
    <source>
        <dbReference type="EMBL" id="PIH05699.1"/>
    </source>
</evidence>
<dbReference type="SMART" id="SM00853">
    <property type="entry name" value="MutL_C"/>
    <property type="match status" value="1"/>
</dbReference>
<dbReference type="PANTHER" id="PTHR10073">
    <property type="entry name" value="DNA MISMATCH REPAIR PROTEIN MLH, PMS, MUTL"/>
    <property type="match status" value="1"/>
</dbReference>
<dbReference type="InterPro" id="IPR036890">
    <property type="entry name" value="HATPase_C_sf"/>
</dbReference>
<evidence type="ECO:0000256" key="4">
    <source>
        <dbReference type="HAMAP-Rule" id="MF_00149"/>
    </source>
</evidence>
<dbReference type="Pfam" id="PF08676">
    <property type="entry name" value="MutL_C"/>
    <property type="match status" value="1"/>
</dbReference>
<comment type="similarity">
    <text evidence="1 4">Belongs to the DNA mismatch repair MutL/HexB family.</text>
</comment>
<dbReference type="Pfam" id="PF13589">
    <property type="entry name" value="HATPase_c_3"/>
    <property type="match status" value="1"/>
</dbReference>
<dbReference type="Gene3D" id="3.30.1370.100">
    <property type="entry name" value="MutL, C-terminal domain, regulatory subdomain"/>
    <property type="match status" value="1"/>
</dbReference>
<sequence>MRKINLLDLETTNKIAAGEVIERPFSVVKELVENSIDAGAKNITIEIEDGGQKLIKIIDDGEGIYPIDIKNAFLPHATSKINSIEDIYKISTMGFRGEALASISSVSKTKLKSRVDSYNFGKEIYIEGGKIEYLKDTGCNVGTTIEVSDLFYNVPARLKFLKSARSDSSSISDIVNRFILAHPDISFNLINKGKQSIKSYGTGNLKDSIRCVYNKTISENLINFESHKDIISVYGFIGKPEISRKSRTNQSIFVNKRYVKSKFITAAVENAFKSFLTVNSYPFFVIFIDIFPEYIDVNVHPTKSEVKFKDERAMFKTIFDAVHEAIKGELKESFTNFFNKEDINIYDSEKSITEPIKLEKEEVQIPIDLNSNNKIDIFGNNINKLPNNTELLKNMGIKEKNTLENNNDFYTSKQNEIYYANKNDECLNSCNKDNYSKIEKSLQKDNYSKIEKSLQKDNKNPDTLYLNEHNTNSSSINIKENKPNNFYVDMKIIGQFNNTYILIEKDKELYIIDQHAAHEKVLFEKFKSEIEKGYVISQILLSPVVIELSEDEFNIYEENKDIFKNSGFSVETFGEYTINIKEVPLILGKPNVENLFMDILYNLKNMKSKETSTIKYNAIATLACKSAVKANDNLKEEEIKKLIEDMLILNNPYTCPHGRPTMIKFTLKDLEKKFKRIQ</sequence>
<dbReference type="SUPFAM" id="SSF118116">
    <property type="entry name" value="DNA mismatch repair protein MutL"/>
    <property type="match status" value="1"/>
</dbReference>
<dbReference type="SMART" id="SM01340">
    <property type="entry name" value="DNA_mis_repair"/>
    <property type="match status" value="1"/>
</dbReference>
<feature type="domain" description="MutL C-terminal dimerisation" evidence="5">
    <location>
        <begin position="492"/>
        <end position="634"/>
    </location>
</feature>
<proteinExistence type="inferred from homology"/>
<evidence type="ECO:0000256" key="2">
    <source>
        <dbReference type="ARBA" id="ARBA00022763"/>
    </source>
</evidence>
<dbReference type="InterPro" id="IPR014790">
    <property type="entry name" value="MutL_C"/>
</dbReference>
<dbReference type="RefSeq" id="WP_099838218.1">
    <property type="nucleotide sequence ID" value="NZ_PEIK01000002.1"/>
</dbReference>
<dbReference type="Gene3D" id="3.30.230.10">
    <property type="match status" value="1"/>
</dbReference>
<dbReference type="Proteomes" id="UP000231322">
    <property type="component" value="Unassembled WGS sequence"/>
</dbReference>
<dbReference type="GO" id="GO:0006298">
    <property type="term" value="P:mismatch repair"/>
    <property type="evidence" value="ECO:0007669"/>
    <property type="project" value="UniProtKB-UniRule"/>
</dbReference>
<dbReference type="Gene3D" id="3.30.1540.20">
    <property type="entry name" value="MutL, C-terminal domain, dimerisation subdomain"/>
    <property type="match status" value="1"/>
</dbReference>
<keyword evidence="8" id="KW-1185">Reference proteome</keyword>
<dbReference type="InterPro" id="IPR020667">
    <property type="entry name" value="DNA_mismatch_repair_MutL"/>
</dbReference>
<dbReference type="PANTHER" id="PTHR10073:SF12">
    <property type="entry name" value="DNA MISMATCH REPAIR PROTEIN MLH1"/>
    <property type="match status" value="1"/>
</dbReference>
<keyword evidence="3 4" id="KW-0234">DNA repair</keyword>
<dbReference type="GO" id="GO:0030983">
    <property type="term" value="F:mismatched DNA binding"/>
    <property type="evidence" value="ECO:0007669"/>
    <property type="project" value="InterPro"/>
</dbReference>
<comment type="function">
    <text evidence="4">This protein is involved in the repair of mismatches in DNA. It is required for dam-dependent methyl-directed DNA mismatch repair. May act as a 'molecular matchmaker', a protein that promotes the formation of a stable complex between two or more DNA-binding proteins in an ATP-dependent manner without itself being part of a final effector complex.</text>
</comment>
<reference evidence="7 8" key="1">
    <citation type="submission" date="2017-10" db="EMBL/GenBank/DDBJ databases">
        <title>Reclassification of Eubacterium combesii and discrepancies in the nomenclature of botulinum neurotoxin producing clostridia. Request for an Opinion.</title>
        <authorList>
            <person name="Dobritsa A.P."/>
            <person name="Kutumbaka K.K."/>
            <person name="Samadpour M."/>
        </authorList>
    </citation>
    <scope>NUCLEOTIDE SEQUENCE [LARGE SCALE GENOMIC DNA]</scope>
    <source>
        <strain evidence="7 8">DSM 20696</strain>
    </source>
</reference>
<feature type="domain" description="DNA mismatch repair protein S5" evidence="6">
    <location>
        <begin position="209"/>
        <end position="327"/>
    </location>
</feature>
<dbReference type="NCBIfam" id="TIGR00585">
    <property type="entry name" value="mutl"/>
    <property type="match status" value="1"/>
</dbReference>
<dbReference type="Gene3D" id="3.30.565.10">
    <property type="entry name" value="Histidine kinase-like ATPase, C-terminal domain"/>
    <property type="match status" value="1"/>
</dbReference>
<evidence type="ECO:0000259" key="5">
    <source>
        <dbReference type="SMART" id="SM00853"/>
    </source>
</evidence>
<dbReference type="SUPFAM" id="SSF55874">
    <property type="entry name" value="ATPase domain of HSP90 chaperone/DNA topoisomerase II/histidine kinase"/>
    <property type="match status" value="1"/>
</dbReference>